<dbReference type="AlphaFoldDB" id="A0A2M9A7V9"/>
<accession>A0A2M9A7V9</accession>
<name>A0A2M9A7V9_9BACT</name>
<dbReference type="Proteomes" id="UP000231134">
    <property type="component" value="Unassembled WGS sequence"/>
</dbReference>
<reference evidence="1 2" key="1">
    <citation type="submission" date="2017-11" db="EMBL/GenBank/DDBJ databases">
        <title>Animal gut microbial communities from fecal samples from Wisconsin, USA.</title>
        <authorList>
            <person name="Neumann A."/>
        </authorList>
    </citation>
    <scope>NUCLEOTIDE SEQUENCE [LARGE SCALE GENOMIC DNA]</scope>
    <source>
        <strain evidence="1 2">UWS3</strain>
    </source>
</reference>
<dbReference type="EMBL" id="PGEX01000001">
    <property type="protein sequence ID" value="PJJ41799.1"/>
    <property type="molecule type" value="Genomic_DNA"/>
</dbReference>
<evidence type="ECO:0000313" key="1">
    <source>
        <dbReference type="EMBL" id="PJJ41799.1"/>
    </source>
</evidence>
<keyword evidence="2" id="KW-1185">Reference proteome</keyword>
<evidence type="ECO:0000313" key="2">
    <source>
        <dbReference type="Proteomes" id="UP000231134"/>
    </source>
</evidence>
<comment type="caution">
    <text evidence="1">The sequence shown here is derived from an EMBL/GenBank/DDBJ whole genome shotgun (WGS) entry which is preliminary data.</text>
</comment>
<protein>
    <submittedName>
        <fullName evidence="1">Uncharacterized protein</fullName>
    </submittedName>
</protein>
<dbReference type="RefSeq" id="WP_100425727.1">
    <property type="nucleotide sequence ID" value="NZ_PGEX01000001.1"/>
</dbReference>
<dbReference type="OrthoDB" id="9859336at2"/>
<sequence>MKFLVGITLFLNVWLWAGTEIPYSVESISQFKEYRKNLLELLKNQKKEDVVSIVQYVKERAPDEFAIDNLELIQIYLLVERYDLALDLWIGEYEKVGRKVQYSFVRDSLLDYLDANMNLTDSSVVKKKLKEVVVSNVDEEQRGLYKILLEMTPFYEMQNKFYAMHYKTWDREQQTLVYKLAVKYVGDSLANSTFGQFVFENRVIDKFYYRSGINPECIEKLILLLKEFERNFPNSERLPWIKYERNRFEKLLKDYSEFLNYHKKKLYTGGLGIEGWLTNDGWEIGIPIQFHRFLFIPTLDSDEKLNDDGWIFIFGFDLFEVKHLKIVPFVGLWDPYVAGMQIEFRPWLEKYPDTKFGAAAYISLKLKYMMKYGELAETDEKGFAHLFYAGLGFHFW</sequence>
<proteinExistence type="predicted"/>
<organism evidence="1 2">
    <name type="scientific">Hallerella succinigenes</name>
    <dbReference type="NCBI Taxonomy" id="1896222"/>
    <lineage>
        <taxon>Bacteria</taxon>
        <taxon>Pseudomonadati</taxon>
        <taxon>Fibrobacterota</taxon>
        <taxon>Fibrobacteria</taxon>
        <taxon>Fibrobacterales</taxon>
        <taxon>Fibrobacteraceae</taxon>
        <taxon>Hallerella</taxon>
    </lineage>
</organism>
<gene>
    <name evidence="1" type="ORF">BGX16_1797</name>
</gene>